<keyword evidence="1 5" id="KW-0808">Transferase</keyword>
<keyword evidence="6" id="KW-1185">Reference proteome</keyword>
<comment type="caution">
    <text evidence="5">The sequence shown here is derived from an EMBL/GenBank/DDBJ whole genome shotgun (WGS) entry which is preliminary data.</text>
</comment>
<name>A0ABV1NZX4_9ACTN</name>
<dbReference type="InterPro" id="IPR002835">
    <property type="entry name" value="CofC"/>
</dbReference>
<proteinExistence type="predicted"/>
<dbReference type="InterPro" id="IPR029044">
    <property type="entry name" value="Nucleotide-diphossugar_trans"/>
</dbReference>
<dbReference type="EC" id="2.7.7.68" evidence="5"/>
<dbReference type="NCBIfam" id="TIGR03552">
    <property type="entry name" value="F420_cofC"/>
    <property type="match status" value="1"/>
</dbReference>
<keyword evidence="3" id="KW-0547">Nucleotide-binding</keyword>
<protein>
    <submittedName>
        <fullName evidence="5">2-phospho-L-lactate guanylyltransferase</fullName>
        <ecNumber evidence="5">2.7.7.68</ecNumber>
    </submittedName>
</protein>
<dbReference type="Gene3D" id="3.90.550.10">
    <property type="entry name" value="Spore Coat Polysaccharide Biosynthesis Protein SpsA, Chain A"/>
    <property type="match status" value="1"/>
</dbReference>
<gene>
    <name evidence="5" type="primary">cofC</name>
    <name evidence="5" type="ORF">V6R90_12225</name>
</gene>
<accession>A0ABV1NZX4</accession>
<dbReference type="SUPFAM" id="SSF53448">
    <property type="entry name" value="Nucleotide-diphospho-sugar transferases"/>
    <property type="match status" value="1"/>
</dbReference>
<evidence type="ECO:0000256" key="1">
    <source>
        <dbReference type="ARBA" id="ARBA00022679"/>
    </source>
</evidence>
<sequence>MSVPPAVHAVLLPVKPPAVGKSRLLGVSDEGRRELAEAFALDTARACVAAARVARVLVATDDVGLSHALARLGCEAIPDGTTSDLNATLRLTAAEARRRWPDLEPVALCADLPALRPGDLDAALGALVPGGASFVADADGVGTTLYTAPHADFAPSYGEGSREAHLAAGALEVRGDLVTLRRDVDDLDDLAVALGLGVGPATSVAAHRWGLAAG</sequence>
<dbReference type="GO" id="GO:0043814">
    <property type="term" value="F:phospholactate guanylyltransferase activity"/>
    <property type="evidence" value="ECO:0007669"/>
    <property type="project" value="UniProtKB-EC"/>
</dbReference>
<organism evidence="5 6">
    <name type="scientific">Nocardioides kribbensis</name>
    <dbReference type="NCBI Taxonomy" id="305517"/>
    <lineage>
        <taxon>Bacteria</taxon>
        <taxon>Bacillati</taxon>
        <taxon>Actinomycetota</taxon>
        <taxon>Actinomycetes</taxon>
        <taxon>Propionibacteriales</taxon>
        <taxon>Nocardioidaceae</taxon>
        <taxon>Nocardioides</taxon>
    </lineage>
</organism>
<dbReference type="PANTHER" id="PTHR40392">
    <property type="entry name" value="2-PHOSPHO-L-LACTATE GUANYLYLTRANSFERASE"/>
    <property type="match status" value="1"/>
</dbReference>
<keyword evidence="2 5" id="KW-0548">Nucleotidyltransferase</keyword>
<reference evidence="5 6" key="1">
    <citation type="submission" date="2024-02" db="EMBL/GenBank/DDBJ databases">
        <title>Full genome sequence of Nocardioides kribbensis.</title>
        <authorList>
            <person name="Poletto B.L."/>
            <person name="Silva G."/>
            <person name="Galante D."/>
            <person name="Campos K.R."/>
            <person name="Santos M.B.N."/>
            <person name="Sacchi C.T."/>
        </authorList>
    </citation>
    <scope>NUCLEOTIDE SEQUENCE [LARGE SCALE GENOMIC DNA]</scope>
    <source>
        <strain evidence="5 6">O4R</strain>
    </source>
</reference>
<evidence type="ECO:0000313" key="5">
    <source>
        <dbReference type="EMBL" id="MEQ7848044.1"/>
    </source>
</evidence>
<dbReference type="EMBL" id="JBEGDP010000013">
    <property type="protein sequence ID" value="MEQ7848044.1"/>
    <property type="molecule type" value="Genomic_DNA"/>
</dbReference>
<dbReference type="RefSeq" id="WP_349804841.1">
    <property type="nucleotide sequence ID" value="NZ_JBEGDP010000013.1"/>
</dbReference>
<dbReference type="Proteomes" id="UP001482520">
    <property type="component" value="Unassembled WGS sequence"/>
</dbReference>
<evidence type="ECO:0000256" key="3">
    <source>
        <dbReference type="ARBA" id="ARBA00022741"/>
    </source>
</evidence>
<evidence type="ECO:0000313" key="6">
    <source>
        <dbReference type="Proteomes" id="UP001482520"/>
    </source>
</evidence>
<keyword evidence="4" id="KW-0342">GTP-binding</keyword>
<evidence type="ECO:0000256" key="2">
    <source>
        <dbReference type="ARBA" id="ARBA00022695"/>
    </source>
</evidence>
<dbReference type="PANTHER" id="PTHR40392:SF1">
    <property type="entry name" value="2-PHOSPHO-L-LACTATE GUANYLYLTRANSFERASE"/>
    <property type="match status" value="1"/>
</dbReference>
<evidence type="ECO:0000256" key="4">
    <source>
        <dbReference type="ARBA" id="ARBA00023134"/>
    </source>
</evidence>